<protein>
    <recommendedName>
        <fullName evidence="2">DNA polymerase III subunit delta</fullName>
        <ecNumber evidence="1">2.7.7.7</ecNumber>
    </recommendedName>
</protein>
<dbReference type="Pfam" id="PF06144">
    <property type="entry name" value="DNA_pol3_delta"/>
    <property type="match status" value="1"/>
</dbReference>
<dbReference type="Gene3D" id="1.20.272.10">
    <property type="match status" value="1"/>
</dbReference>
<gene>
    <name evidence="11" type="ORF">HMPREF1866_00903</name>
</gene>
<evidence type="ECO:0000256" key="7">
    <source>
        <dbReference type="ARBA" id="ARBA00034754"/>
    </source>
</evidence>
<dbReference type="Proteomes" id="UP000070394">
    <property type="component" value="Unassembled WGS sequence"/>
</dbReference>
<proteinExistence type="inferred from homology"/>
<keyword evidence="4" id="KW-0548">Nucleotidyltransferase</keyword>
<evidence type="ECO:0000256" key="6">
    <source>
        <dbReference type="ARBA" id="ARBA00022932"/>
    </source>
</evidence>
<evidence type="ECO:0000259" key="10">
    <source>
        <dbReference type="Pfam" id="PF21694"/>
    </source>
</evidence>
<evidence type="ECO:0000256" key="2">
    <source>
        <dbReference type="ARBA" id="ARBA00017703"/>
    </source>
</evidence>
<comment type="caution">
    <text evidence="11">The sequence shown here is derived from an EMBL/GenBank/DDBJ whole genome shotgun (WGS) entry which is preliminary data.</text>
</comment>
<evidence type="ECO:0000313" key="12">
    <source>
        <dbReference type="Proteomes" id="UP000070394"/>
    </source>
</evidence>
<dbReference type="PANTHER" id="PTHR34388">
    <property type="entry name" value="DNA POLYMERASE III SUBUNIT DELTA"/>
    <property type="match status" value="1"/>
</dbReference>
<keyword evidence="12" id="KW-1185">Reference proteome</keyword>
<dbReference type="EMBL" id="LSDA01000031">
    <property type="protein sequence ID" value="KXB59469.1"/>
    <property type="molecule type" value="Genomic_DNA"/>
</dbReference>
<evidence type="ECO:0000256" key="1">
    <source>
        <dbReference type="ARBA" id="ARBA00012417"/>
    </source>
</evidence>
<dbReference type="STRING" id="467210.HMPREF1866_00903"/>
<reference evidence="12" key="1">
    <citation type="submission" date="2016-01" db="EMBL/GenBank/DDBJ databases">
        <authorList>
            <person name="Mitreva M."/>
            <person name="Pepin K.H."/>
            <person name="Mihindukulasuriya K.A."/>
            <person name="Fulton R."/>
            <person name="Fronick C."/>
            <person name="O'Laughlin M."/>
            <person name="Miner T."/>
            <person name="Herter B."/>
            <person name="Rosa B.A."/>
            <person name="Cordes M."/>
            <person name="Tomlinson C."/>
            <person name="Wollam A."/>
            <person name="Palsikar V.B."/>
            <person name="Mardis E.R."/>
            <person name="Wilson R.K."/>
        </authorList>
    </citation>
    <scope>NUCLEOTIDE SEQUENCE [LARGE SCALE GENOMIC DNA]</scope>
    <source>
        <strain evidence="12">DNF00896</strain>
    </source>
</reference>
<evidence type="ECO:0000256" key="4">
    <source>
        <dbReference type="ARBA" id="ARBA00022695"/>
    </source>
</evidence>
<dbReference type="RefSeq" id="WP_060930779.1">
    <property type="nucleotide sequence ID" value="NZ_KQ959791.1"/>
</dbReference>
<dbReference type="OrthoDB" id="9775929at2"/>
<organism evidence="11 12">
    <name type="scientific">Lachnoanaerobaculum saburreum</name>
    <dbReference type="NCBI Taxonomy" id="467210"/>
    <lineage>
        <taxon>Bacteria</taxon>
        <taxon>Bacillati</taxon>
        <taxon>Bacillota</taxon>
        <taxon>Clostridia</taxon>
        <taxon>Lachnospirales</taxon>
        <taxon>Lachnospiraceae</taxon>
        <taxon>Lachnoanaerobaculum</taxon>
    </lineage>
</organism>
<sequence>MKVLNNDLKTSTFKGIYVLSGDDEFLKNSYKKRLKAAIVGEDQMNFAYFEGKGTDADAVIEFANTLPFFSQYRCILIEGSQWFKSGNDKFLNYISDKPDSTKIIFVENDLDKRSKLYKKIKELGYIAELNHPTNDELINWAGNIINKSGKKITVSNMNLFIARVGNDMERLKSELDKLISFTLDKDIIEEEDIKAITSISLTNKIFELVKSITNNKIQDALDIYEDLVALKEPPLKIMILITRQFNQLLQIKELIASGFNEKDIISNMKLNPYVVKNLMRQARGFDMAMLLSYVKNAIELEEAIKQGNINDKLALEMLMLTR</sequence>
<dbReference type="InterPro" id="IPR027417">
    <property type="entry name" value="P-loop_NTPase"/>
</dbReference>
<keyword evidence="3" id="KW-0808">Transferase</keyword>
<evidence type="ECO:0000256" key="8">
    <source>
        <dbReference type="ARBA" id="ARBA00049244"/>
    </source>
</evidence>
<evidence type="ECO:0000259" key="9">
    <source>
        <dbReference type="Pfam" id="PF06144"/>
    </source>
</evidence>
<dbReference type="SUPFAM" id="SSF52540">
    <property type="entry name" value="P-loop containing nucleoside triphosphate hydrolases"/>
    <property type="match status" value="1"/>
</dbReference>
<name>A0A133ZVK4_9FIRM</name>
<dbReference type="Pfam" id="PF21694">
    <property type="entry name" value="DNA_pol3_delta_C"/>
    <property type="match status" value="1"/>
</dbReference>
<dbReference type="InterPro" id="IPR008921">
    <property type="entry name" value="DNA_pol3_clamp-load_cplx_C"/>
</dbReference>
<dbReference type="Gene3D" id="1.10.8.60">
    <property type="match status" value="1"/>
</dbReference>
<feature type="domain" description="DNA polymerase III delta N-terminal" evidence="9">
    <location>
        <begin position="17"/>
        <end position="122"/>
    </location>
</feature>
<dbReference type="GO" id="GO:0006261">
    <property type="term" value="P:DNA-templated DNA replication"/>
    <property type="evidence" value="ECO:0007669"/>
    <property type="project" value="TreeGrafter"/>
</dbReference>
<dbReference type="EC" id="2.7.7.7" evidence="1"/>
<keyword evidence="6" id="KW-0239">DNA-directed DNA polymerase</keyword>
<dbReference type="Gene3D" id="3.40.50.300">
    <property type="entry name" value="P-loop containing nucleotide triphosphate hydrolases"/>
    <property type="match status" value="1"/>
</dbReference>
<comment type="catalytic activity">
    <reaction evidence="8">
        <text>DNA(n) + a 2'-deoxyribonucleoside 5'-triphosphate = DNA(n+1) + diphosphate</text>
        <dbReference type="Rhea" id="RHEA:22508"/>
        <dbReference type="Rhea" id="RHEA-COMP:17339"/>
        <dbReference type="Rhea" id="RHEA-COMP:17340"/>
        <dbReference type="ChEBI" id="CHEBI:33019"/>
        <dbReference type="ChEBI" id="CHEBI:61560"/>
        <dbReference type="ChEBI" id="CHEBI:173112"/>
        <dbReference type="EC" id="2.7.7.7"/>
    </reaction>
</comment>
<dbReference type="PATRIC" id="fig|467210.3.peg.891"/>
<dbReference type="SUPFAM" id="SSF48019">
    <property type="entry name" value="post-AAA+ oligomerization domain-like"/>
    <property type="match status" value="1"/>
</dbReference>
<dbReference type="PANTHER" id="PTHR34388:SF1">
    <property type="entry name" value="DNA POLYMERASE III SUBUNIT DELTA"/>
    <property type="match status" value="1"/>
</dbReference>
<comment type="similarity">
    <text evidence="7">Belongs to the DNA polymerase HolA subunit family.</text>
</comment>
<keyword evidence="5" id="KW-0235">DNA replication</keyword>
<dbReference type="InterPro" id="IPR005790">
    <property type="entry name" value="DNA_polIII_delta"/>
</dbReference>
<dbReference type="AlphaFoldDB" id="A0A133ZVK4"/>
<dbReference type="GO" id="GO:0003887">
    <property type="term" value="F:DNA-directed DNA polymerase activity"/>
    <property type="evidence" value="ECO:0007669"/>
    <property type="project" value="UniProtKB-KW"/>
</dbReference>
<evidence type="ECO:0000313" key="11">
    <source>
        <dbReference type="EMBL" id="KXB59469.1"/>
    </source>
</evidence>
<accession>A0A133ZVK4</accession>
<dbReference type="GO" id="GO:0003677">
    <property type="term" value="F:DNA binding"/>
    <property type="evidence" value="ECO:0007669"/>
    <property type="project" value="InterPro"/>
</dbReference>
<feature type="domain" description="DNA polymerase III delta subunit-like C-terminal" evidence="10">
    <location>
        <begin position="203"/>
        <end position="320"/>
    </location>
</feature>
<dbReference type="GO" id="GO:0009360">
    <property type="term" value="C:DNA polymerase III complex"/>
    <property type="evidence" value="ECO:0007669"/>
    <property type="project" value="InterPro"/>
</dbReference>
<evidence type="ECO:0000256" key="3">
    <source>
        <dbReference type="ARBA" id="ARBA00022679"/>
    </source>
</evidence>
<dbReference type="InterPro" id="IPR048466">
    <property type="entry name" value="DNA_pol3_delta-like_C"/>
</dbReference>
<dbReference type="InterPro" id="IPR010372">
    <property type="entry name" value="DNA_pol3_delta_N"/>
</dbReference>
<evidence type="ECO:0000256" key="5">
    <source>
        <dbReference type="ARBA" id="ARBA00022705"/>
    </source>
</evidence>
<dbReference type="NCBIfam" id="TIGR01128">
    <property type="entry name" value="holA"/>
    <property type="match status" value="1"/>
</dbReference>